<feature type="chain" id="PRO_5015722487" evidence="1">
    <location>
        <begin position="23"/>
        <end position="263"/>
    </location>
</feature>
<evidence type="ECO:0000259" key="2">
    <source>
        <dbReference type="Pfam" id="PF12697"/>
    </source>
</evidence>
<name>A0A2T5FWW3_9SPHN</name>
<dbReference type="SUPFAM" id="SSF53474">
    <property type="entry name" value="alpha/beta-Hydrolases"/>
    <property type="match status" value="1"/>
</dbReference>
<dbReference type="PANTHER" id="PTHR37017">
    <property type="entry name" value="AB HYDROLASE-1 DOMAIN-CONTAINING PROTEIN-RELATED"/>
    <property type="match status" value="1"/>
</dbReference>
<keyword evidence="3" id="KW-0378">Hydrolase</keyword>
<evidence type="ECO:0000256" key="1">
    <source>
        <dbReference type="SAM" id="SignalP"/>
    </source>
</evidence>
<reference evidence="3 4" key="1">
    <citation type="submission" date="2017-09" db="EMBL/GenBank/DDBJ databases">
        <title>Sphingomonas panjinensis sp.nov., isolated from oil-contaminated soil.</title>
        <authorList>
            <person name="Wang L."/>
            <person name="Chen L."/>
        </authorList>
    </citation>
    <scope>NUCLEOTIDE SEQUENCE [LARGE SCALE GENOMIC DNA]</scope>
    <source>
        <strain evidence="3 4">FW-11</strain>
    </source>
</reference>
<dbReference type="InterPro" id="IPR000073">
    <property type="entry name" value="AB_hydrolase_1"/>
</dbReference>
<dbReference type="Proteomes" id="UP000244162">
    <property type="component" value="Unassembled WGS sequence"/>
</dbReference>
<dbReference type="OrthoDB" id="9814966at2"/>
<feature type="domain" description="AB hydrolase-1" evidence="2">
    <location>
        <begin position="34"/>
        <end position="254"/>
    </location>
</feature>
<dbReference type="AlphaFoldDB" id="A0A2T5FWW3"/>
<dbReference type="GO" id="GO:0016787">
    <property type="term" value="F:hydrolase activity"/>
    <property type="evidence" value="ECO:0007669"/>
    <property type="project" value="UniProtKB-KW"/>
</dbReference>
<evidence type="ECO:0000313" key="3">
    <source>
        <dbReference type="EMBL" id="PTQ10264.1"/>
    </source>
</evidence>
<comment type="caution">
    <text evidence="3">The sequence shown here is derived from an EMBL/GenBank/DDBJ whole genome shotgun (WGS) entry which is preliminary data.</text>
</comment>
<organism evidence="3 4">
    <name type="scientific">Sphingomonas oleivorans</name>
    <dbReference type="NCBI Taxonomy" id="1735121"/>
    <lineage>
        <taxon>Bacteria</taxon>
        <taxon>Pseudomonadati</taxon>
        <taxon>Pseudomonadota</taxon>
        <taxon>Alphaproteobacteria</taxon>
        <taxon>Sphingomonadales</taxon>
        <taxon>Sphingomonadaceae</taxon>
        <taxon>Sphingomonas</taxon>
    </lineage>
</organism>
<dbReference type="InterPro" id="IPR052897">
    <property type="entry name" value="Sec-Metab_Biosynth_Hydrolase"/>
</dbReference>
<keyword evidence="1" id="KW-0732">Signal</keyword>
<dbReference type="Pfam" id="PF12697">
    <property type="entry name" value="Abhydrolase_6"/>
    <property type="match status" value="1"/>
</dbReference>
<feature type="signal peptide" evidence="1">
    <location>
        <begin position="1"/>
        <end position="22"/>
    </location>
</feature>
<dbReference type="Gene3D" id="3.40.50.1820">
    <property type="entry name" value="alpha/beta hydrolase"/>
    <property type="match status" value="1"/>
</dbReference>
<dbReference type="InterPro" id="IPR029058">
    <property type="entry name" value="AB_hydrolase_fold"/>
</dbReference>
<keyword evidence="4" id="KW-1185">Reference proteome</keyword>
<dbReference type="PANTHER" id="PTHR37017:SF11">
    <property type="entry name" value="ESTERASE_LIPASE_THIOESTERASE DOMAIN-CONTAINING PROTEIN"/>
    <property type="match status" value="1"/>
</dbReference>
<proteinExistence type="predicted"/>
<protein>
    <submittedName>
        <fullName evidence="3">Alpha/beta hydrolase</fullName>
    </submittedName>
</protein>
<dbReference type="EMBL" id="NWBU01000010">
    <property type="protein sequence ID" value="PTQ10264.1"/>
    <property type="molecule type" value="Genomic_DNA"/>
</dbReference>
<gene>
    <name evidence="3" type="ORF">CLG96_14260</name>
</gene>
<dbReference type="RefSeq" id="WP_107968663.1">
    <property type="nucleotide sequence ID" value="NZ_NWBU01000010.1"/>
</dbReference>
<evidence type="ECO:0000313" key="4">
    <source>
        <dbReference type="Proteomes" id="UP000244162"/>
    </source>
</evidence>
<accession>A0A2T5FWW3</accession>
<sequence length="263" mass="27242">MNRFIAGGLVLAAELLASTAQALPADSQPTKPTVVLVHGAFADSSSWNGVITILERDGYKVVAAPNPLRGVRADADVIADVVRGIDGPVVLVGHSYGGSVISEAAEGRPNVKALVFVAAFAPEAGETALGLTGKFPGSTLGPTLAPPVKLTSGGNDLYILQARFHDQFAADVPAAEARLMAAGQRPIAEAALSEASTEPAWRSTPSWFIYGDKDKNIPPAAMGFMAERAKSRQTVVVKGASHVVMVSHAPEVASLIERAATAR</sequence>